<dbReference type="InterPro" id="IPR036878">
    <property type="entry name" value="Glu_permease_IIB"/>
</dbReference>
<proteinExistence type="predicted"/>
<evidence type="ECO:0000256" key="5">
    <source>
        <dbReference type="ARBA" id="ARBA00022777"/>
    </source>
</evidence>
<keyword evidence="4" id="KW-0598">Phosphotransferase system</keyword>
<dbReference type="InterPro" id="IPR018113">
    <property type="entry name" value="PTrfase_EIIB_Cys"/>
</dbReference>
<evidence type="ECO:0000313" key="9">
    <source>
        <dbReference type="EMBL" id="TKF37276.1"/>
    </source>
</evidence>
<dbReference type="GO" id="GO:0015764">
    <property type="term" value="P:N-acetylglucosamine transport"/>
    <property type="evidence" value="ECO:0007669"/>
    <property type="project" value="TreeGrafter"/>
</dbReference>
<dbReference type="InterPro" id="IPR001996">
    <property type="entry name" value="PTS_IIB_1"/>
</dbReference>
<organism evidence="9 11">
    <name type="scientific">Vibrio kanaloae</name>
    <dbReference type="NCBI Taxonomy" id="170673"/>
    <lineage>
        <taxon>Bacteria</taxon>
        <taxon>Pseudomonadati</taxon>
        <taxon>Pseudomonadota</taxon>
        <taxon>Gammaproteobacteria</taxon>
        <taxon>Vibrionales</taxon>
        <taxon>Vibrionaceae</taxon>
        <taxon>Vibrio</taxon>
    </lineage>
</organism>
<dbReference type="Proteomes" id="UP000307574">
    <property type="component" value="Unassembled WGS sequence"/>
</dbReference>
<dbReference type="GO" id="GO:0005886">
    <property type="term" value="C:plasma membrane"/>
    <property type="evidence" value="ECO:0007669"/>
    <property type="project" value="TreeGrafter"/>
</dbReference>
<dbReference type="GO" id="GO:0016301">
    <property type="term" value="F:kinase activity"/>
    <property type="evidence" value="ECO:0007669"/>
    <property type="project" value="UniProtKB-KW"/>
</dbReference>
<feature type="active site" description="Phosphocysteine intermediate; for EIIB activity" evidence="6">
    <location>
        <position position="33"/>
    </location>
</feature>
<evidence type="ECO:0000256" key="1">
    <source>
        <dbReference type="ARBA" id="ARBA00022448"/>
    </source>
</evidence>
<evidence type="ECO:0000313" key="10">
    <source>
        <dbReference type="Proteomes" id="UP000305234"/>
    </source>
</evidence>
<keyword evidence="5" id="KW-0418">Kinase</keyword>
<evidence type="ECO:0000256" key="2">
    <source>
        <dbReference type="ARBA" id="ARBA00022597"/>
    </source>
</evidence>
<dbReference type="GO" id="GO:0008982">
    <property type="term" value="F:protein-N(PI)-phosphohistidine-sugar phosphotransferase activity"/>
    <property type="evidence" value="ECO:0007669"/>
    <property type="project" value="InterPro"/>
</dbReference>
<name>A0A4U1ZTY2_9VIBR</name>
<evidence type="ECO:0000256" key="4">
    <source>
        <dbReference type="ARBA" id="ARBA00022683"/>
    </source>
</evidence>
<dbReference type="EMBL" id="SYUW01000002">
    <property type="protein sequence ID" value="TKF28864.1"/>
    <property type="molecule type" value="Genomic_DNA"/>
</dbReference>
<dbReference type="PANTHER" id="PTHR30009">
    <property type="entry name" value="CYTOCHROME C-TYPE SYNTHESIS PROTEIN AND PTS TRANSMEMBRANE COMPONENT"/>
    <property type="match status" value="1"/>
</dbReference>
<keyword evidence="1" id="KW-0813">Transport</keyword>
<evidence type="ECO:0000313" key="8">
    <source>
        <dbReference type="EMBL" id="TKF28864.1"/>
    </source>
</evidence>
<dbReference type="GO" id="GO:0090563">
    <property type="term" value="F:protein-phosphocysteine-sugar phosphotransferase activity"/>
    <property type="evidence" value="ECO:0007669"/>
    <property type="project" value="TreeGrafter"/>
</dbReference>
<feature type="domain" description="PTS EIIB type-1" evidence="7">
    <location>
        <begin position="9"/>
        <end position="88"/>
    </location>
</feature>
<protein>
    <recommendedName>
        <fullName evidence="7">PTS EIIB type-1 domain-containing protein</fullName>
    </recommendedName>
</protein>
<dbReference type="PANTHER" id="PTHR30009:SF4">
    <property type="entry name" value="PTS SYSTEM N-ACETYLGLUCOSAMINE-SPECIFIC EIICBA COMPONENT"/>
    <property type="match status" value="1"/>
</dbReference>
<gene>
    <name evidence="9" type="ORF">FCV50_00935</name>
    <name evidence="8" type="ORF">FCV52_01415</name>
</gene>
<keyword evidence="3" id="KW-0808">Transferase</keyword>
<evidence type="ECO:0000256" key="6">
    <source>
        <dbReference type="PROSITE-ProRule" id="PRU00421"/>
    </source>
</evidence>
<sequence>MIRDKGDIKVKASKIILALGGVDNIVKGNIDNCATRLRIQIRDLKLIDDKSLRKQGALGFIRLPDNHIQVVFLNVHEIAEQLREIVDS</sequence>
<dbReference type="GO" id="GO:0009401">
    <property type="term" value="P:phosphoenolpyruvate-dependent sugar phosphotransferase system"/>
    <property type="evidence" value="ECO:0007669"/>
    <property type="project" value="UniProtKB-KW"/>
</dbReference>
<dbReference type="RefSeq" id="WP_136978739.1">
    <property type="nucleotide sequence ID" value="NZ_JBFRJO010000006.1"/>
</dbReference>
<comment type="caution">
    <text evidence="9">The sequence shown here is derived from an EMBL/GenBank/DDBJ whole genome shotgun (WGS) entry which is preliminary data.</text>
</comment>
<dbReference type="InterPro" id="IPR050429">
    <property type="entry name" value="PTS_Glucose_EIICBA"/>
</dbReference>
<evidence type="ECO:0000313" key="11">
    <source>
        <dbReference type="Proteomes" id="UP000307574"/>
    </source>
</evidence>
<dbReference type="Proteomes" id="UP000305234">
    <property type="component" value="Unassembled WGS sequence"/>
</dbReference>
<evidence type="ECO:0000259" key="7">
    <source>
        <dbReference type="PROSITE" id="PS51098"/>
    </source>
</evidence>
<reference evidence="10 11" key="1">
    <citation type="submission" date="2019-04" db="EMBL/GenBank/DDBJ databases">
        <title>A reverse ecology approach based on a biological definition of microbial populations.</title>
        <authorList>
            <person name="Arevalo P."/>
            <person name="Vaninsberghe D."/>
            <person name="Elsherbini J."/>
            <person name="Gore J."/>
            <person name="Polz M."/>
        </authorList>
    </citation>
    <scope>NUCLEOTIDE SEQUENCE [LARGE SCALE GENOMIC DNA]</scope>
    <source>
        <strain evidence="8 10">10N.261.46.E4</strain>
        <strain evidence="9 11">10N.261.46.F4</strain>
    </source>
</reference>
<dbReference type="SUPFAM" id="SSF55604">
    <property type="entry name" value="Glucose permease domain IIB"/>
    <property type="match status" value="1"/>
</dbReference>
<dbReference type="Gene3D" id="3.30.1360.60">
    <property type="entry name" value="Glucose permease domain IIB"/>
    <property type="match status" value="1"/>
</dbReference>
<dbReference type="Pfam" id="PF00367">
    <property type="entry name" value="PTS_EIIB"/>
    <property type="match status" value="1"/>
</dbReference>
<evidence type="ECO:0000256" key="3">
    <source>
        <dbReference type="ARBA" id="ARBA00022679"/>
    </source>
</evidence>
<keyword evidence="2" id="KW-0762">Sugar transport</keyword>
<accession>A0A4U1ZTY2</accession>
<dbReference type="PROSITE" id="PS51098">
    <property type="entry name" value="PTS_EIIB_TYPE_1"/>
    <property type="match status" value="1"/>
</dbReference>
<dbReference type="EMBL" id="SYUV01000002">
    <property type="protein sequence ID" value="TKF37276.1"/>
    <property type="molecule type" value="Genomic_DNA"/>
</dbReference>
<dbReference type="AlphaFoldDB" id="A0A4U1ZTY2"/>